<evidence type="ECO:0000259" key="3">
    <source>
        <dbReference type="PROSITE" id="PS50002"/>
    </source>
</evidence>
<dbReference type="CDD" id="cd11793">
    <property type="entry name" value="SH3_ephexin1_like"/>
    <property type="match status" value="1"/>
</dbReference>
<evidence type="ECO:0000256" key="1">
    <source>
        <dbReference type="ARBA" id="ARBA00022443"/>
    </source>
</evidence>
<dbReference type="GO" id="GO:0005085">
    <property type="term" value="F:guanyl-nucleotide exchange factor activity"/>
    <property type="evidence" value="ECO:0007669"/>
    <property type="project" value="InterPro"/>
</dbReference>
<feature type="domain" description="SH3" evidence="3">
    <location>
        <begin position="9"/>
        <end position="70"/>
    </location>
</feature>
<proteinExistence type="predicted"/>
<accession>A0A8D0CER3</accession>
<dbReference type="OrthoDB" id="27593at2759"/>
<evidence type="ECO:0000313" key="5">
    <source>
        <dbReference type="Proteomes" id="UP000694397"/>
    </source>
</evidence>
<dbReference type="AlphaFoldDB" id="A0A8D0CER3"/>
<dbReference type="SUPFAM" id="SSF50044">
    <property type="entry name" value="SH3-domain"/>
    <property type="match status" value="1"/>
</dbReference>
<reference evidence="4" key="3">
    <citation type="submission" date="2025-09" db="UniProtKB">
        <authorList>
            <consortium name="Ensembl"/>
        </authorList>
    </citation>
    <scope>IDENTIFICATION</scope>
</reference>
<protein>
    <recommendedName>
        <fullName evidence="3">SH3 domain-containing protein</fullName>
    </recommendedName>
</protein>
<dbReference type="Gene3D" id="2.30.30.40">
    <property type="entry name" value="SH3 Domains"/>
    <property type="match status" value="1"/>
</dbReference>
<evidence type="ECO:0000313" key="4">
    <source>
        <dbReference type="Ensembl" id="ENSSFOP00015063418.1"/>
    </source>
</evidence>
<reference evidence="4 5" key="1">
    <citation type="submission" date="2019-04" db="EMBL/GenBank/DDBJ databases">
        <authorList>
            <consortium name="Wellcome Sanger Institute Data Sharing"/>
        </authorList>
    </citation>
    <scope>NUCLEOTIDE SEQUENCE [LARGE SCALE GENOMIC DNA]</scope>
</reference>
<reference evidence="4" key="2">
    <citation type="submission" date="2025-08" db="UniProtKB">
        <authorList>
            <consortium name="Ensembl"/>
        </authorList>
    </citation>
    <scope>IDENTIFICATION</scope>
</reference>
<dbReference type="PROSITE" id="PS50002">
    <property type="entry name" value="SH3"/>
    <property type="match status" value="1"/>
</dbReference>
<organism evidence="4 5">
    <name type="scientific">Scleropages formosus</name>
    <name type="common">Asian bonytongue</name>
    <name type="synonym">Osteoglossum formosum</name>
    <dbReference type="NCBI Taxonomy" id="113540"/>
    <lineage>
        <taxon>Eukaryota</taxon>
        <taxon>Metazoa</taxon>
        <taxon>Chordata</taxon>
        <taxon>Craniata</taxon>
        <taxon>Vertebrata</taxon>
        <taxon>Euteleostomi</taxon>
        <taxon>Actinopterygii</taxon>
        <taxon>Neopterygii</taxon>
        <taxon>Teleostei</taxon>
        <taxon>Osteoglossocephala</taxon>
        <taxon>Osteoglossomorpha</taxon>
        <taxon>Osteoglossiformes</taxon>
        <taxon>Osteoglossidae</taxon>
        <taxon>Scleropages</taxon>
    </lineage>
</organism>
<dbReference type="PANTHER" id="PTHR12845">
    <property type="entry name" value="GUANINE NUCLEOTIDE EXCHANGE FACTOR"/>
    <property type="match status" value="1"/>
</dbReference>
<dbReference type="GeneTree" id="ENSGT01030000234571"/>
<keyword evidence="5" id="KW-1185">Reference proteome</keyword>
<keyword evidence="1 2" id="KW-0728">SH3 domain</keyword>
<dbReference type="PANTHER" id="PTHR12845:SF7">
    <property type="entry name" value="RHO GUANINE NUCLEOTIDE EXCHANGE FACTOR 15"/>
    <property type="match status" value="1"/>
</dbReference>
<sequence length="100" mass="11305">MAIKCAGESDCPQVQCVQQYVAQQTDELNLEPTDIINIVRKTNEGWYEGVRLSSGEAGWFPAANVVEITNEHVRRRNLREQYRIAQATAHLENTRAGSRC</sequence>
<dbReference type="InterPro" id="IPR036028">
    <property type="entry name" value="SH3-like_dom_sf"/>
</dbReference>
<evidence type="ECO:0000256" key="2">
    <source>
        <dbReference type="PROSITE-ProRule" id="PRU00192"/>
    </source>
</evidence>
<dbReference type="Pfam" id="PF00018">
    <property type="entry name" value="SH3_1"/>
    <property type="match status" value="1"/>
</dbReference>
<dbReference type="InterPro" id="IPR001452">
    <property type="entry name" value="SH3_domain"/>
</dbReference>
<dbReference type="Ensembl" id="ENSSFOT00015066261.1">
    <property type="protein sequence ID" value="ENSSFOP00015063418.1"/>
    <property type="gene ID" value="ENSSFOG00015032597.1"/>
</dbReference>
<dbReference type="SMART" id="SM00326">
    <property type="entry name" value="SH3"/>
    <property type="match status" value="1"/>
</dbReference>
<dbReference type="InterPro" id="IPR047271">
    <property type="entry name" value="Ephexin-like"/>
</dbReference>
<dbReference type="Proteomes" id="UP000694397">
    <property type="component" value="Chromosome 21"/>
</dbReference>
<name>A0A8D0CER3_SCLFO</name>